<comment type="caution">
    <text evidence="1">The sequence shown here is derived from an EMBL/GenBank/DDBJ whole genome shotgun (WGS) entry which is preliminary data.</text>
</comment>
<keyword evidence="2" id="KW-1185">Reference proteome</keyword>
<dbReference type="AlphaFoldDB" id="A0A3S5B642"/>
<evidence type="ECO:0000313" key="2">
    <source>
        <dbReference type="Proteomes" id="UP000784294"/>
    </source>
</evidence>
<evidence type="ECO:0000313" key="1">
    <source>
        <dbReference type="EMBL" id="VEL41370.1"/>
    </source>
</evidence>
<organism evidence="1 2">
    <name type="scientific">Protopolystoma xenopodis</name>
    <dbReference type="NCBI Taxonomy" id="117903"/>
    <lineage>
        <taxon>Eukaryota</taxon>
        <taxon>Metazoa</taxon>
        <taxon>Spiralia</taxon>
        <taxon>Lophotrochozoa</taxon>
        <taxon>Platyhelminthes</taxon>
        <taxon>Monogenea</taxon>
        <taxon>Polyopisthocotylea</taxon>
        <taxon>Polystomatidea</taxon>
        <taxon>Polystomatidae</taxon>
        <taxon>Protopolystoma</taxon>
    </lineage>
</organism>
<dbReference type="EMBL" id="CAAALY010269017">
    <property type="protein sequence ID" value="VEL41370.1"/>
    <property type="molecule type" value="Genomic_DNA"/>
</dbReference>
<sequence>MAKHRSRRHLTGLLTILKPSGWSCRLGDQLSPTAPLISTLLLLLNQAYYRLPSPQLTPCLHLYFGGWIKLLCCVAVVAF</sequence>
<dbReference type="Proteomes" id="UP000784294">
    <property type="component" value="Unassembled WGS sequence"/>
</dbReference>
<name>A0A3S5B642_9PLAT</name>
<accession>A0A3S5B642</accession>
<gene>
    <name evidence="1" type="ORF">PXEA_LOCUS34810</name>
</gene>
<protein>
    <submittedName>
        <fullName evidence="1">Uncharacterized protein</fullName>
    </submittedName>
</protein>
<reference evidence="1" key="1">
    <citation type="submission" date="2018-11" db="EMBL/GenBank/DDBJ databases">
        <authorList>
            <consortium name="Pathogen Informatics"/>
        </authorList>
    </citation>
    <scope>NUCLEOTIDE SEQUENCE</scope>
</reference>
<proteinExistence type="predicted"/>